<dbReference type="InterPro" id="IPR057678">
    <property type="entry name" value="DUF7918"/>
</dbReference>
<evidence type="ECO:0000259" key="2">
    <source>
        <dbReference type="Pfam" id="PF25534"/>
    </source>
</evidence>
<comment type="caution">
    <text evidence="3">The sequence shown here is derived from an EMBL/GenBank/DDBJ whole genome shotgun (WGS) entry which is preliminary data.</text>
</comment>
<dbReference type="PANTHER" id="PTHR36223">
    <property type="entry name" value="BETA-LACTAMASE-TYPE TRANSPEPTIDASE FOLD DOMAIN CONTAINING PROTEIN"/>
    <property type="match status" value="1"/>
</dbReference>
<protein>
    <recommendedName>
        <fullName evidence="2">DUF7918 domain-containing protein</fullName>
    </recommendedName>
</protein>
<keyword evidence="4" id="KW-1185">Reference proteome</keyword>
<name>A0ABR1JUN7_9AGAR</name>
<reference evidence="3 4" key="1">
    <citation type="submission" date="2024-01" db="EMBL/GenBank/DDBJ databases">
        <title>A draft genome for the cacao thread blight pathogen Marasmiellus scandens.</title>
        <authorList>
            <person name="Baruah I.K."/>
            <person name="Leung J."/>
            <person name="Bukari Y."/>
            <person name="Amoako-Attah I."/>
            <person name="Meinhardt L.W."/>
            <person name="Bailey B.A."/>
            <person name="Cohen S.P."/>
        </authorList>
    </citation>
    <scope>NUCLEOTIDE SEQUENCE [LARGE SCALE GENOMIC DNA]</scope>
    <source>
        <strain evidence="3 4">GH-19</strain>
    </source>
</reference>
<feature type="region of interest" description="Disordered" evidence="1">
    <location>
        <begin position="195"/>
        <end position="249"/>
    </location>
</feature>
<feature type="compositionally biased region" description="Pro residues" evidence="1">
    <location>
        <begin position="199"/>
        <end position="209"/>
    </location>
</feature>
<dbReference type="Proteomes" id="UP001498398">
    <property type="component" value="Unassembled WGS sequence"/>
</dbReference>
<feature type="domain" description="DUF7918" evidence="2">
    <location>
        <begin position="11"/>
        <end position="199"/>
    </location>
</feature>
<evidence type="ECO:0000313" key="4">
    <source>
        <dbReference type="Proteomes" id="UP001498398"/>
    </source>
</evidence>
<accession>A0ABR1JUN7</accession>
<evidence type="ECO:0000313" key="3">
    <source>
        <dbReference type="EMBL" id="KAK7466111.1"/>
    </source>
</evidence>
<sequence>MITCGSFSAWVTVDGLPLQEYDIKISGSEATCWIASEIGKNFTVHWTYDNNVQCDNVNIDILLDGKFARGRIGTQVARTGNVDGILTSATSVKPFVFSRLDLTDDDAYLTATHAQIGEIKVEFHEAERFGTGIYRPSSFSEPGKVHERSKKAIGHQIGLGNEQQIALQSFVESRAIRLLATTIFRYRPIDVLRANGIAPPAPASKPPAEPARRSRNSAAGERKRPAPSNDVLDLTLSDDEHNGNEDAKEIQALEARLAALRNKKRKVSVKEEVKSEPGPSSIPKGRKRGQPAQLGVIDLT</sequence>
<organism evidence="3 4">
    <name type="scientific">Marasmiellus scandens</name>
    <dbReference type="NCBI Taxonomy" id="2682957"/>
    <lineage>
        <taxon>Eukaryota</taxon>
        <taxon>Fungi</taxon>
        <taxon>Dikarya</taxon>
        <taxon>Basidiomycota</taxon>
        <taxon>Agaricomycotina</taxon>
        <taxon>Agaricomycetes</taxon>
        <taxon>Agaricomycetidae</taxon>
        <taxon>Agaricales</taxon>
        <taxon>Marasmiineae</taxon>
        <taxon>Omphalotaceae</taxon>
        <taxon>Marasmiellus</taxon>
    </lineage>
</organism>
<evidence type="ECO:0000256" key="1">
    <source>
        <dbReference type="SAM" id="MobiDB-lite"/>
    </source>
</evidence>
<dbReference type="EMBL" id="JBANRG010000005">
    <property type="protein sequence ID" value="KAK7466111.1"/>
    <property type="molecule type" value="Genomic_DNA"/>
</dbReference>
<dbReference type="PANTHER" id="PTHR36223:SF1">
    <property type="entry name" value="TRANSCRIPTION ELONGATION FACTOR EAF N-TERMINAL DOMAIN-CONTAINING PROTEIN"/>
    <property type="match status" value="1"/>
</dbReference>
<proteinExistence type="predicted"/>
<gene>
    <name evidence="3" type="ORF">VKT23_004836</name>
</gene>
<feature type="compositionally biased region" description="Basic and acidic residues" evidence="1">
    <location>
        <begin position="238"/>
        <end position="249"/>
    </location>
</feature>
<feature type="region of interest" description="Disordered" evidence="1">
    <location>
        <begin position="264"/>
        <end position="300"/>
    </location>
</feature>
<dbReference type="Pfam" id="PF25534">
    <property type="entry name" value="DUF7918"/>
    <property type="match status" value="1"/>
</dbReference>